<dbReference type="GO" id="GO:0003824">
    <property type="term" value="F:catalytic activity"/>
    <property type="evidence" value="ECO:0007669"/>
    <property type="project" value="InterPro"/>
</dbReference>
<gene>
    <name evidence="6" type="ORF">ASPVEDRAFT_113121</name>
</gene>
<evidence type="ECO:0000256" key="1">
    <source>
        <dbReference type="PIRSR" id="PIRSR601310-1"/>
    </source>
</evidence>
<dbReference type="Proteomes" id="UP000184073">
    <property type="component" value="Unassembled WGS sequence"/>
</dbReference>
<dbReference type="InterPro" id="IPR001310">
    <property type="entry name" value="Histidine_triad_HIT"/>
</dbReference>
<accession>A0A1L9PW64</accession>
<reference evidence="7" key="1">
    <citation type="journal article" date="2017" name="Genome Biol.">
        <title>Comparative genomics reveals high biological diversity and specific adaptations in the industrially and medically important fungal genus Aspergillus.</title>
        <authorList>
            <person name="de Vries R.P."/>
            <person name="Riley R."/>
            <person name="Wiebenga A."/>
            <person name="Aguilar-Osorio G."/>
            <person name="Amillis S."/>
            <person name="Uchima C.A."/>
            <person name="Anderluh G."/>
            <person name="Asadollahi M."/>
            <person name="Askin M."/>
            <person name="Barry K."/>
            <person name="Battaglia E."/>
            <person name="Bayram O."/>
            <person name="Benocci T."/>
            <person name="Braus-Stromeyer S.A."/>
            <person name="Caldana C."/>
            <person name="Canovas D."/>
            <person name="Cerqueira G.C."/>
            <person name="Chen F."/>
            <person name="Chen W."/>
            <person name="Choi C."/>
            <person name="Clum A."/>
            <person name="Dos Santos R.A."/>
            <person name="Damasio A.R."/>
            <person name="Diallinas G."/>
            <person name="Emri T."/>
            <person name="Fekete E."/>
            <person name="Flipphi M."/>
            <person name="Freyberg S."/>
            <person name="Gallo A."/>
            <person name="Gournas C."/>
            <person name="Habgood R."/>
            <person name="Hainaut M."/>
            <person name="Harispe M.L."/>
            <person name="Henrissat B."/>
            <person name="Hilden K.S."/>
            <person name="Hope R."/>
            <person name="Hossain A."/>
            <person name="Karabika E."/>
            <person name="Karaffa L."/>
            <person name="Karanyi Z."/>
            <person name="Krasevec N."/>
            <person name="Kuo A."/>
            <person name="Kusch H."/>
            <person name="LaButti K."/>
            <person name="Lagendijk E.L."/>
            <person name="Lapidus A."/>
            <person name="Levasseur A."/>
            <person name="Lindquist E."/>
            <person name="Lipzen A."/>
            <person name="Logrieco A.F."/>
            <person name="MacCabe A."/>
            <person name="Maekelae M.R."/>
            <person name="Malavazi I."/>
            <person name="Melin P."/>
            <person name="Meyer V."/>
            <person name="Mielnichuk N."/>
            <person name="Miskei M."/>
            <person name="Molnar A.P."/>
            <person name="Mule G."/>
            <person name="Ngan C.Y."/>
            <person name="Orejas M."/>
            <person name="Orosz E."/>
            <person name="Ouedraogo J.P."/>
            <person name="Overkamp K.M."/>
            <person name="Park H.-S."/>
            <person name="Perrone G."/>
            <person name="Piumi F."/>
            <person name="Punt P.J."/>
            <person name="Ram A.F."/>
            <person name="Ramon A."/>
            <person name="Rauscher S."/>
            <person name="Record E."/>
            <person name="Riano-Pachon D.M."/>
            <person name="Robert V."/>
            <person name="Roehrig J."/>
            <person name="Ruller R."/>
            <person name="Salamov A."/>
            <person name="Salih N.S."/>
            <person name="Samson R.A."/>
            <person name="Sandor E."/>
            <person name="Sanguinetti M."/>
            <person name="Schuetze T."/>
            <person name="Sepcic K."/>
            <person name="Shelest E."/>
            <person name="Sherlock G."/>
            <person name="Sophianopoulou V."/>
            <person name="Squina F.M."/>
            <person name="Sun H."/>
            <person name="Susca A."/>
            <person name="Todd R.B."/>
            <person name="Tsang A."/>
            <person name="Unkles S.E."/>
            <person name="van de Wiele N."/>
            <person name="van Rossen-Uffink D."/>
            <person name="Oliveira J.V."/>
            <person name="Vesth T.C."/>
            <person name="Visser J."/>
            <person name="Yu J.-H."/>
            <person name="Zhou M."/>
            <person name="Andersen M.R."/>
            <person name="Archer D.B."/>
            <person name="Baker S.E."/>
            <person name="Benoit I."/>
            <person name="Brakhage A.A."/>
            <person name="Braus G.H."/>
            <person name="Fischer R."/>
            <person name="Frisvad J.C."/>
            <person name="Goldman G.H."/>
            <person name="Houbraken J."/>
            <person name="Oakley B."/>
            <person name="Pocsi I."/>
            <person name="Scazzocchio C."/>
            <person name="Seiboth B."/>
            <person name="vanKuyk P.A."/>
            <person name="Wortman J."/>
            <person name="Dyer P.S."/>
            <person name="Grigoriev I.V."/>
        </authorList>
    </citation>
    <scope>NUCLEOTIDE SEQUENCE [LARGE SCALE GENOMIC DNA]</scope>
    <source>
        <strain evidence="7">CBS 583.65</strain>
    </source>
</reference>
<dbReference type="SUPFAM" id="SSF54197">
    <property type="entry name" value="HIT-like"/>
    <property type="match status" value="1"/>
</dbReference>
<feature type="domain" description="HIT" evidence="5">
    <location>
        <begin position="33"/>
        <end position="157"/>
    </location>
</feature>
<dbReference type="PANTHER" id="PTHR46648:SF2">
    <property type="entry name" value="HIT DOMAIN-CONTAINING PROTEIN"/>
    <property type="match status" value="1"/>
</dbReference>
<dbReference type="OrthoDB" id="1915375at2759"/>
<evidence type="ECO:0000256" key="2">
    <source>
        <dbReference type="PIRSR" id="PIRSR601310-3"/>
    </source>
</evidence>
<dbReference type="GO" id="GO:0009117">
    <property type="term" value="P:nucleotide metabolic process"/>
    <property type="evidence" value="ECO:0007669"/>
    <property type="project" value="TreeGrafter"/>
</dbReference>
<dbReference type="STRING" id="1036611.A0A1L9PW64"/>
<dbReference type="RefSeq" id="XP_040671447.1">
    <property type="nucleotide sequence ID" value="XM_040805611.1"/>
</dbReference>
<dbReference type="Gene3D" id="3.30.428.10">
    <property type="entry name" value="HIT-like"/>
    <property type="match status" value="1"/>
</dbReference>
<feature type="non-terminal residue" evidence="6">
    <location>
        <position position="1"/>
    </location>
</feature>
<evidence type="ECO:0000313" key="6">
    <source>
        <dbReference type="EMBL" id="OJJ05685.1"/>
    </source>
</evidence>
<dbReference type="PROSITE" id="PS51084">
    <property type="entry name" value="HIT_2"/>
    <property type="match status" value="1"/>
</dbReference>
<feature type="region of interest" description="Disordered" evidence="4">
    <location>
        <begin position="16"/>
        <end position="42"/>
    </location>
</feature>
<feature type="compositionally biased region" description="Polar residues" evidence="4">
    <location>
        <begin position="18"/>
        <end position="32"/>
    </location>
</feature>
<feature type="short sequence motif" description="Histidine triad motif" evidence="2 3">
    <location>
        <begin position="141"/>
        <end position="145"/>
    </location>
</feature>
<dbReference type="Pfam" id="PF01230">
    <property type="entry name" value="HIT"/>
    <property type="match status" value="1"/>
</dbReference>
<dbReference type="InterPro" id="IPR019808">
    <property type="entry name" value="Histidine_triad_CS"/>
</dbReference>
<dbReference type="PANTHER" id="PTHR46648">
    <property type="entry name" value="HIT FAMILY PROTEIN 1"/>
    <property type="match status" value="1"/>
</dbReference>
<dbReference type="EMBL" id="KV878133">
    <property type="protein sequence ID" value="OJJ05685.1"/>
    <property type="molecule type" value="Genomic_DNA"/>
</dbReference>
<sequence length="201" mass="22015">SCVFCRIATAHHPVAPSTYLQPTPNANADSPSTPTPGPGEDGHAFLILSTKHVLAFLDIMPLTRGHVLVVPRVHHEKLAEVGVRVSRELGTWLPILSRAVMRTVFGESTDTDPSGNTLTSPSWNWNVVQNNGVGAAQVVPHVHFHIVPRPPLGQASTSAKMSFVMFGRGQREDLDDEEAEDLVRLLREEVAREVVRVKEVE</sequence>
<dbReference type="VEuPathDB" id="FungiDB:ASPVEDRAFT_113121"/>
<evidence type="ECO:0000259" key="5">
    <source>
        <dbReference type="PROSITE" id="PS51084"/>
    </source>
</evidence>
<feature type="non-terminal residue" evidence="6">
    <location>
        <position position="201"/>
    </location>
</feature>
<dbReference type="AlphaFoldDB" id="A0A1L9PW64"/>
<protein>
    <recommendedName>
        <fullName evidence="5">HIT domain-containing protein</fullName>
    </recommendedName>
</protein>
<dbReference type="PROSITE" id="PS00892">
    <property type="entry name" value="HIT_1"/>
    <property type="match status" value="1"/>
</dbReference>
<evidence type="ECO:0000256" key="3">
    <source>
        <dbReference type="PROSITE-ProRule" id="PRU00464"/>
    </source>
</evidence>
<feature type="active site" description="Tele-AMP-histidine intermediate" evidence="1">
    <location>
        <position position="143"/>
    </location>
</feature>
<proteinExistence type="predicted"/>
<dbReference type="InterPro" id="IPR011146">
    <property type="entry name" value="HIT-like"/>
</dbReference>
<keyword evidence="7" id="KW-1185">Reference proteome</keyword>
<organism evidence="6 7">
    <name type="scientific">Aspergillus versicolor CBS 583.65</name>
    <dbReference type="NCBI Taxonomy" id="1036611"/>
    <lineage>
        <taxon>Eukaryota</taxon>
        <taxon>Fungi</taxon>
        <taxon>Dikarya</taxon>
        <taxon>Ascomycota</taxon>
        <taxon>Pezizomycotina</taxon>
        <taxon>Eurotiomycetes</taxon>
        <taxon>Eurotiomycetidae</taxon>
        <taxon>Eurotiales</taxon>
        <taxon>Aspergillaceae</taxon>
        <taxon>Aspergillus</taxon>
        <taxon>Aspergillus subgen. Nidulantes</taxon>
    </lineage>
</organism>
<evidence type="ECO:0000313" key="7">
    <source>
        <dbReference type="Proteomes" id="UP000184073"/>
    </source>
</evidence>
<dbReference type="GeneID" id="63721122"/>
<evidence type="ECO:0000256" key="4">
    <source>
        <dbReference type="SAM" id="MobiDB-lite"/>
    </source>
</evidence>
<dbReference type="InterPro" id="IPR036265">
    <property type="entry name" value="HIT-like_sf"/>
</dbReference>
<name>A0A1L9PW64_ASPVE</name>